<evidence type="ECO:0000313" key="1">
    <source>
        <dbReference type="EMBL" id="KAK2943744.1"/>
    </source>
</evidence>
<organism evidence="1 2">
    <name type="scientific">Blattamonas nauphoetae</name>
    <dbReference type="NCBI Taxonomy" id="2049346"/>
    <lineage>
        <taxon>Eukaryota</taxon>
        <taxon>Metamonada</taxon>
        <taxon>Preaxostyla</taxon>
        <taxon>Oxymonadida</taxon>
        <taxon>Blattamonas</taxon>
    </lineage>
</organism>
<evidence type="ECO:0000313" key="2">
    <source>
        <dbReference type="Proteomes" id="UP001281761"/>
    </source>
</evidence>
<proteinExistence type="predicted"/>
<keyword evidence="2" id="KW-1185">Reference proteome</keyword>
<dbReference type="Proteomes" id="UP001281761">
    <property type="component" value="Unassembled WGS sequence"/>
</dbReference>
<reference evidence="1 2" key="1">
    <citation type="journal article" date="2022" name="bioRxiv">
        <title>Genomics of Preaxostyla Flagellates Illuminates Evolutionary Transitions and the Path Towards Mitochondrial Loss.</title>
        <authorList>
            <person name="Novak L.V.F."/>
            <person name="Treitli S.C."/>
            <person name="Pyrih J."/>
            <person name="Halakuc P."/>
            <person name="Pipaliya S.V."/>
            <person name="Vacek V."/>
            <person name="Brzon O."/>
            <person name="Soukal P."/>
            <person name="Eme L."/>
            <person name="Dacks J.B."/>
            <person name="Karnkowska A."/>
            <person name="Elias M."/>
            <person name="Hampl V."/>
        </authorList>
    </citation>
    <scope>NUCLEOTIDE SEQUENCE [LARGE SCALE GENOMIC DNA]</scope>
    <source>
        <strain evidence="1">NAU3</strain>
        <tissue evidence="1">Gut</tissue>
    </source>
</reference>
<name>A0ABQ9WW69_9EUKA</name>
<accession>A0ABQ9WW69</accession>
<protein>
    <submittedName>
        <fullName evidence="1">Uncharacterized protein</fullName>
    </submittedName>
</protein>
<sequence length="313" mass="35880">MVTKYHIDLNGTGIKYDRAEDVTPLFLRINPENIQTIEEATPSFMSLLTFVLTGNDLDNKAIWHACTLLKTLTPRYDGPFDPYMLLFQLIPKQDGSCSGFAESVITLLTSSNESLFLWTLSLLFDTMHMAHQPLRFKFLETGFFALLPKSFYQQKIHLSTEHTFFVSIVVDMIKSLSDHSTSRANRRRLTDAYNVSQLLGTLVEYSPNLQQMTHFFLSSSVALTSTDCLHLYEKRHMIDFSYLSLEWGLRFWGQNERASQIRGQQIWTKLSGQGILDEIEHHFRFRGCDDHARTVVSTVAKLIHMLGGNAPKD</sequence>
<comment type="caution">
    <text evidence="1">The sequence shown here is derived from an EMBL/GenBank/DDBJ whole genome shotgun (WGS) entry which is preliminary data.</text>
</comment>
<gene>
    <name evidence="1" type="ORF">BLNAU_21347</name>
</gene>
<dbReference type="EMBL" id="JARBJD010000331">
    <property type="protein sequence ID" value="KAK2943744.1"/>
    <property type="molecule type" value="Genomic_DNA"/>
</dbReference>